<dbReference type="SUPFAM" id="SSF81321">
    <property type="entry name" value="Family A G protein-coupled receptor-like"/>
    <property type="match status" value="1"/>
</dbReference>
<dbReference type="Pfam" id="PF00211">
    <property type="entry name" value="Guanylate_cyc"/>
    <property type="match status" value="1"/>
</dbReference>
<dbReference type="SMART" id="SM01021">
    <property type="entry name" value="Bac_rhodopsin"/>
    <property type="match status" value="1"/>
</dbReference>
<comment type="similarity">
    <text evidence="2">Belongs to the archaeal/bacterial/fungal opsin family.</text>
</comment>
<dbReference type="EMBL" id="JADGIZ020000001">
    <property type="protein sequence ID" value="KAL2920337.1"/>
    <property type="molecule type" value="Genomic_DNA"/>
</dbReference>
<name>A0ABR4NLF2_9FUNG</name>
<dbReference type="PANTHER" id="PTHR11920">
    <property type="entry name" value="GUANYLYL CYCLASE"/>
    <property type="match status" value="1"/>
</dbReference>
<feature type="transmembrane region" description="Helical" evidence="8">
    <location>
        <begin position="193"/>
        <end position="211"/>
    </location>
</feature>
<comment type="subcellular location">
    <subcellularLocation>
        <location evidence="1">Membrane</location>
        <topology evidence="1">Multi-pass membrane protein</topology>
    </subcellularLocation>
</comment>
<feature type="domain" description="Guanylate cyclase" evidence="9">
    <location>
        <begin position="296"/>
        <end position="423"/>
    </location>
</feature>
<gene>
    <name evidence="10" type="ORF">HK105_200410</name>
</gene>
<dbReference type="PANTHER" id="PTHR11920:SF335">
    <property type="entry name" value="GUANYLATE CYCLASE"/>
    <property type="match status" value="1"/>
</dbReference>
<dbReference type="InterPro" id="IPR001425">
    <property type="entry name" value="Arc/bac/fun_rhodopsins"/>
</dbReference>
<dbReference type="Gene3D" id="1.20.1070.10">
    <property type="entry name" value="Rhodopsin 7-helix transmembrane proteins"/>
    <property type="match status" value="1"/>
</dbReference>
<evidence type="ECO:0000256" key="7">
    <source>
        <dbReference type="ARBA" id="ARBA00023239"/>
    </source>
</evidence>
<accession>A0ABR4NLF2</accession>
<dbReference type="InterPro" id="IPR050401">
    <property type="entry name" value="Cyclic_nucleotide_synthase"/>
</dbReference>
<protein>
    <recommendedName>
        <fullName evidence="9">Guanylate cyclase domain-containing protein</fullName>
    </recommendedName>
</protein>
<dbReference type="Gene3D" id="3.30.70.1230">
    <property type="entry name" value="Nucleotide cyclase"/>
    <property type="match status" value="1"/>
</dbReference>
<dbReference type="InterPro" id="IPR029787">
    <property type="entry name" value="Nucleotide_cyclase"/>
</dbReference>
<organism evidence="10 11">
    <name type="scientific">Polyrhizophydium stewartii</name>
    <dbReference type="NCBI Taxonomy" id="2732419"/>
    <lineage>
        <taxon>Eukaryota</taxon>
        <taxon>Fungi</taxon>
        <taxon>Fungi incertae sedis</taxon>
        <taxon>Chytridiomycota</taxon>
        <taxon>Chytridiomycota incertae sedis</taxon>
        <taxon>Chytridiomycetes</taxon>
        <taxon>Rhizophydiales</taxon>
        <taxon>Rhizophydiales incertae sedis</taxon>
        <taxon>Polyrhizophydium</taxon>
    </lineage>
</organism>
<feature type="transmembrane region" description="Helical" evidence="8">
    <location>
        <begin position="148"/>
        <end position="172"/>
    </location>
</feature>
<keyword evidence="11" id="KW-1185">Reference proteome</keyword>
<dbReference type="SMART" id="SM00044">
    <property type="entry name" value="CYCc"/>
    <property type="match status" value="1"/>
</dbReference>
<sequence>MITVPLVAYSLTIRNRLNRFDRGTSEAWYGYTASIFAIGFFFAGLAGLTARSAERRSLSYALLMIDLIPLCTYILQAYHLTPALRDSNGYPVDAARYLEWLSTCPSLVLLIGEVTKTYETCRTTVVADYLMLIFGTLGAVAREPFASVFSTLASGFFFTVIGGLWEMYSAAIEQRTASRLDQVSLRFARNATIFAWSCFPLIFFSVKYGFLSFSAGEAAYCFADIVAKVFLTLTLANASVEQAHTERIDALSDIATAMEQELSNSDKLLQRMMPPEIVEQIKAGRATEAEEYESVTVFFSDITNFTVLSSQTTTKEMLATLNKLWLEYDAIAKRWGVYKVETIGDAYLGVVGCPERSQDHAVRAINFAIDIMAMIKTFKTAMGSSIQIRIGLNSGPITAGVLGDLNPHWCIVGDTVNTASRMESTSKPMHIHISESTYELAKKVAPGRFDFSEPDILQVKGKGTMVTYWVNGRL</sequence>
<keyword evidence="3 8" id="KW-0812">Transmembrane</keyword>
<dbReference type="InterPro" id="IPR001054">
    <property type="entry name" value="A/G_cyclase"/>
</dbReference>
<keyword evidence="5 8" id="KW-1133">Transmembrane helix</keyword>
<evidence type="ECO:0000256" key="4">
    <source>
        <dbReference type="ARBA" id="ARBA00022741"/>
    </source>
</evidence>
<evidence type="ECO:0000256" key="1">
    <source>
        <dbReference type="ARBA" id="ARBA00004141"/>
    </source>
</evidence>
<feature type="transmembrane region" description="Helical" evidence="8">
    <location>
        <begin position="28"/>
        <end position="48"/>
    </location>
</feature>
<evidence type="ECO:0000256" key="5">
    <source>
        <dbReference type="ARBA" id="ARBA00022989"/>
    </source>
</evidence>
<dbReference type="CDD" id="cd07302">
    <property type="entry name" value="CHD"/>
    <property type="match status" value="1"/>
</dbReference>
<evidence type="ECO:0000259" key="9">
    <source>
        <dbReference type="PROSITE" id="PS50125"/>
    </source>
</evidence>
<evidence type="ECO:0000313" key="10">
    <source>
        <dbReference type="EMBL" id="KAL2920337.1"/>
    </source>
</evidence>
<evidence type="ECO:0000256" key="8">
    <source>
        <dbReference type="SAM" id="Phobius"/>
    </source>
</evidence>
<keyword evidence="4" id="KW-0547">Nucleotide-binding</keyword>
<feature type="transmembrane region" description="Helical" evidence="8">
    <location>
        <begin position="60"/>
        <end position="80"/>
    </location>
</feature>
<reference evidence="10 11" key="1">
    <citation type="submission" date="2023-09" db="EMBL/GenBank/DDBJ databases">
        <title>Pangenome analysis of Batrachochytrium dendrobatidis and related Chytrids.</title>
        <authorList>
            <person name="Yacoub M.N."/>
            <person name="Stajich J.E."/>
            <person name="James T.Y."/>
        </authorList>
    </citation>
    <scope>NUCLEOTIDE SEQUENCE [LARGE SCALE GENOMIC DNA]</scope>
    <source>
        <strain evidence="10 11">JEL0888</strain>
    </source>
</reference>
<dbReference type="SUPFAM" id="SSF55073">
    <property type="entry name" value="Nucleotide cyclase"/>
    <property type="match status" value="1"/>
</dbReference>
<evidence type="ECO:0000256" key="2">
    <source>
        <dbReference type="ARBA" id="ARBA00008130"/>
    </source>
</evidence>
<proteinExistence type="inferred from homology"/>
<keyword evidence="6 8" id="KW-0472">Membrane</keyword>
<evidence type="ECO:0000313" key="11">
    <source>
        <dbReference type="Proteomes" id="UP001527925"/>
    </source>
</evidence>
<comment type="caution">
    <text evidence="10">The sequence shown here is derived from an EMBL/GenBank/DDBJ whole genome shotgun (WGS) entry which is preliminary data.</text>
</comment>
<dbReference type="PROSITE" id="PS50125">
    <property type="entry name" value="GUANYLATE_CYCLASE_2"/>
    <property type="match status" value="1"/>
</dbReference>
<evidence type="ECO:0000256" key="6">
    <source>
        <dbReference type="ARBA" id="ARBA00023136"/>
    </source>
</evidence>
<dbReference type="Pfam" id="PF01036">
    <property type="entry name" value="Bac_rhodopsin"/>
    <property type="match status" value="1"/>
</dbReference>
<evidence type="ECO:0000256" key="3">
    <source>
        <dbReference type="ARBA" id="ARBA00022692"/>
    </source>
</evidence>
<dbReference type="Proteomes" id="UP001527925">
    <property type="component" value="Unassembled WGS sequence"/>
</dbReference>
<keyword evidence="7" id="KW-0456">Lyase</keyword>